<dbReference type="SUPFAM" id="SSF103473">
    <property type="entry name" value="MFS general substrate transporter"/>
    <property type="match status" value="1"/>
</dbReference>
<keyword evidence="4" id="KW-0762">Sugar transport</keyword>
<name>A0ABQ9AXU8_9ROSI</name>
<organism evidence="11 12">
    <name type="scientific">Salix suchowensis</name>
    <dbReference type="NCBI Taxonomy" id="1278906"/>
    <lineage>
        <taxon>Eukaryota</taxon>
        <taxon>Viridiplantae</taxon>
        <taxon>Streptophyta</taxon>
        <taxon>Embryophyta</taxon>
        <taxon>Tracheophyta</taxon>
        <taxon>Spermatophyta</taxon>
        <taxon>Magnoliopsida</taxon>
        <taxon>eudicotyledons</taxon>
        <taxon>Gunneridae</taxon>
        <taxon>Pentapetalae</taxon>
        <taxon>rosids</taxon>
        <taxon>fabids</taxon>
        <taxon>Malpighiales</taxon>
        <taxon>Salicaceae</taxon>
        <taxon>Saliceae</taxon>
        <taxon>Salix</taxon>
    </lineage>
</organism>
<dbReference type="PROSITE" id="PS00217">
    <property type="entry name" value="SUGAR_TRANSPORT_2"/>
    <property type="match status" value="1"/>
</dbReference>
<keyword evidence="3" id="KW-0813">Transport</keyword>
<evidence type="ECO:0000256" key="5">
    <source>
        <dbReference type="ARBA" id="ARBA00022692"/>
    </source>
</evidence>
<protein>
    <recommendedName>
        <fullName evidence="10">Major facilitator superfamily (MFS) profile domain-containing protein</fullName>
    </recommendedName>
</protein>
<comment type="similarity">
    <text evidence="2">Belongs to the major facilitator superfamily. Sugar transporter (TC 2.A.1.1) family.</text>
</comment>
<evidence type="ECO:0000256" key="2">
    <source>
        <dbReference type="ARBA" id="ARBA00010992"/>
    </source>
</evidence>
<evidence type="ECO:0000256" key="3">
    <source>
        <dbReference type="ARBA" id="ARBA00022448"/>
    </source>
</evidence>
<dbReference type="InterPro" id="IPR020846">
    <property type="entry name" value="MFS_dom"/>
</dbReference>
<sequence length="300" mass="32602">MAGGGSVARSEGRKYEGGVTAFVVIACLVAAMGGLMFGYDIGISGGVTSMDSFLRQFFPHVYKKQHGNDDHKENMYCKFDDHLLTLFTSSLYLAALIASFFASATTRRYGRKASMLFGGLVFLAGAVLNGAAVNVAMLIIGRLMLGVGVGFANQSVPVYLSEMAPANLRGALNIGFQMAITIAAPAILFTVGSLFLPDTPNSILERGNHEKAKKMLQRIRGTSNVDEEFQDLVDASTAAKQVEHPWEELHRPKIQTPANHLHLHSFLPAAYWNQRHHVLRTCPLQDPGFSATMPRSCPLS</sequence>
<dbReference type="PROSITE" id="PS50850">
    <property type="entry name" value="MFS"/>
    <property type="match status" value="1"/>
</dbReference>
<dbReference type="InterPro" id="IPR003663">
    <property type="entry name" value="Sugar/inositol_transpt"/>
</dbReference>
<dbReference type="InterPro" id="IPR036259">
    <property type="entry name" value="MFS_trans_sf"/>
</dbReference>
<evidence type="ECO:0000256" key="6">
    <source>
        <dbReference type="ARBA" id="ARBA00022847"/>
    </source>
</evidence>
<keyword evidence="6" id="KW-0769">Symport</keyword>
<feature type="transmembrane region" description="Helical" evidence="9">
    <location>
        <begin position="19"/>
        <end position="39"/>
    </location>
</feature>
<keyword evidence="5 9" id="KW-0812">Transmembrane</keyword>
<comment type="subcellular location">
    <subcellularLocation>
        <location evidence="1">Membrane</location>
        <topology evidence="1">Multi-pass membrane protein</topology>
    </subcellularLocation>
</comment>
<reference evidence="11" key="1">
    <citation type="submission" date="2022-10" db="EMBL/GenBank/DDBJ databases">
        <authorList>
            <person name="Hyden B.L."/>
            <person name="Feng K."/>
            <person name="Yates T."/>
            <person name="Jawdy S."/>
            <person name="Smart L.B."/>
            <person name="Muchero W."/>
        </authorList>
    </citation>
    <scope>NUCLEOTIDE SEQUENCE</scope>
    <source>
        <tissue evidence="11">Shoot tip</tissue>
    </source>
</reference>
<evidence type="ECO:0000256" key="9">
    <source>
        <dbReference type="SAM" id="Phobius"/>
    </source>
</evidence>
<dbReference type="Pfam" id="PF00083">
    <property type="entry name" value="Sugar_tr"/>
    <property type="match status" value="2"/>
</dbReference>
<dbReference type="Gene3D" id="1.20.1250.20">
    <property type="entry name" value="MFS general substrate transporter like domains"/>
    <property type="match status" value="2"/>
</dbReference>
<evidence type="ECO:0000313" key="12">
    <source>
        <dbReference type="Proteomes" id="UP001141253"/>
    </source>
</evidence>
<evidence type="ECO:0000313" key="11">
    <source>
        <dbReference type="EMBL" id="KAJ6365980.1"/>
    </source>
</evidence>
<dbReference type="InterPro" id="IPR005828">
    <property type="entry name" value="MFS_sugar_transport-like"/>
</dbReference>
<dbReference type="PRINTS" id="PR00171">
    <property type="entry name" value="SUGRTRNSPORT"/>
</dbReference>
<dbReference type="EMBL" id="JAPFFI010000014">
    <property type="protein sequence ID" value="KAJ6365980.1"/>
    <property type="molecule type" value="Genomic_DNA"/>
</dbReference>
<keyword evidence="7 9" id="KW-1133">Transmembrane helix</keyword>
<evidence type="ECO:0000259" key="10">
    <source>
        <dbReference type="PROSITE" id="PS50850"/>
    </source>
</evidence>
<proteinExistence type="inferred from homology"/>
<gene>
    <name evidence="11" type="ORF">OIU77_002531</name>
</gene>
<keyword evidence="12" id="KW-1185">Reference proteome</keyword>
<evidence type="ECO:0000256" key="4">
    <source>
        <dbReference type="ARBA" id="ARBA00022597"/>
    </source>
</evidence>
<dbReference type="PANTHER" id="PTHR23500">
    <property type="entry name" value="SOLUTE CARRIER FAMILY 2, FACILITATED GLUCOSE TRANSPORTER"/>
    <property type="match status" value="1"/>
</dbReference>
<accession>A0ABQ9AXU8</accession>
<dbReference type="Proteomes" id="UP001141253">
    <property type="component" value="Chromosome 7"/>
</dbReference>
<dbReference type="InterPro" id="IPR045262">
    <property type="entry name" value="STP/PLT_plant"/>
</dbReference>
<comment type="caution">
    <text evidence="11">The sequence shown here is derived from an EMBL/GenBank/DDBJ whole genome shotgun (WGS) entry which is preliminary data.</text>
</comment>
<reference evidence="11" key="2">
    <citation type="journal article" date="2023" name="Int. J. Mol. Sci.">
        <title>De Novo Assembly and Annotation of 11 Diverse Shrub Willow (Salix) Genomes Reveals Novel Gene Organization in Sex-Linked Regions.</title>
        <authorList>
            <person name="Hyden B."/>
            <person name="Feng K."/>
            <person name="Yates T.B."/>
            <person name="Jawdy S."/>
            <person name="Cereghino C."/>
            <person name="Smart L.B."/>
            <person name="Muchero W."/>
        </authorList>
    </citation>
    <scope>NUCLEOTIDE SEQUENCE</scope>
    <source>
        <tissue evidence="11">Shoot tip</tissue>
    </source>
</reference>
<feature type="transmembrane region" description="Helical" evidence="9">
    <location>
        <begin position="116"/>
        <end position="140"/>
    </location>
</feature>
<evidence type="ECO:0000256" key="1">
    <source>
        <dbReference type="ARBA" id="ARBA00004141"/>
    </source>
</evidence>
<dbReference type="InterPro" id="IPR005829">
    <property type="entry name" value="Sugar_transporter_CS"/>
</dbReference>
<dbReference type="PANTHER" id="PTHR23500:SF460">
    <property type="entry name" value="SUGAR TRANSPORT PROTEIN 11"/>
    <property type="match status" value="1"/>
</dbReference>
<keyword evidence="8 9" id="KW-0472">Membrane</keyword>
<feature type="domain" description="Major facilitator superfamily (MFS) profile" evidence="10">
    <location>
        <begin position="26"/>
        <end position="300"/>
    </location>
</feature>
<feature type="transmembrane region" description="Helical" evidence="9">
    <location>
        <begin position="174"/>
        <end position="196"/>
    </location>
</feature>
<evidence type="ECO:0000256" key="8">
    <source>
        <dbReference type="ARBA" id="ARBA00023136"/>
    </source>
</evidence>
<evidence type="ECO:0000256" key="7">
    <source>
        <dbReference type="ARBA" id="ARBA00022989"/>
    </source>
</evidence>
<feature type="transmembrane region" description="Helical" evidence="9">
    <location>
        <begin position="83"/>
        <end position="104"/>
    </location>
</feature>